<evidence type="ECO:0000256" key="1">
    <source>
        <dbReference type="ARBA" id="ARBA00004323"/>
    </source>
</evidence>
<evidence type="ECO:0000256" key="11">
    <source>
        <dbReference type="ARBA" id="ARBA00023136"/>
    </source>
</evidence>
<dbReference type="PANTHER" id="PTHR11214">
    <property type="entry name" value="BETA-1,3-N-ACETYLGLUCOSAMINYLTRANSFERASE"/>
    <property type="match status" value="1"/>
</dbReference>
<dbReference type="GO" id="GO:0006493">
    <property type="term" value="P:protein O-linked glycosylation"/>
    <property type="evidence" value="ECO:0007669"/>
    <property type="project" value="TreeGrafter"/>
</dbReference>
<dbReference type="InterPro" id="IPR002659">
    <property type="entry name" value="Glyco_trans_31"/>
</dbReference>
<keyword evidence="10" id="KW-0443">Lipid metabolism</keyword>
<dbReference type="Proteomes" id="UP000261640">
    <property type="component" value="Unplaced"/>
</dbReference>
<keyword evidence="5" id="KW-0808">Transferase</keyword>
<dbReference type="EC" id="2.4.1.-" evidence="13"/>
<evidence type="ECO:0000256" key="12">
    <source>
        <dbReference type="ARBA" id="ARBA00023180"/>
    </source>
</evidence>
<dbReference type="PANTHER" id="PTHR11214:SF234">
    <property type="entry name" value="HEXOSYLTRANSFERASE"/>
    <property type="match status" value="1"/>
</dbReference>
<evidence type="ECO:0000256" key="8">
    <source>
        <dbReference type="ARBA" id="ARBA00022989"/>
    </source>
</evidence>
<keyword evidence="4 13" id="KW-0328">Glycosyltransferase</keyword>
<keyword evidence="15" id="KW-1185">Reference proteome</keyword>
<reference evidence="14" key="1">
    <citation type="submission" date="2025-08" db="UniProtKB">
        <authorList>
            <consortium name="Ensembl"/>
        </authorList>
    </citation>
    <scope>IDENTIFICATION</scope>
</reference>
<dbReference type="GO" id="GO:0030311">
    <property type="term" value="P:poly-N-acetyllactosamine biosynthetic process"/>
    <property type="evidence" value="ECO:0007669"/>
    <property type="project" value="TreeGrafter"/>
</dbReference>
<proteinExistence type="inferred from homology"/>
<evidence type="ECO:0000313" key="14">
    <source>
        <dbReference type="Ensembl" id="ENSMAMP00000022694.2"/>
    </source>
</evidence>
<reference evidence="14" key="2">
    <citation type="submission" date="2025-09" db="UniProtKB">
        <authorList>
            <consortium name="Ensembl"/>
        </authorList>
    </citation>
    <scope>IDENTIFICATION</scope>
</reference>
<keyword evidence="9 13" id="KW-0333">Golgi apparatus</keyword>
<evidence type="ECO:0000256" key="2">
    <source>
        <dbReference type="ARBA" id="ARBA00004922"/>
    </source>
</evidence>
<comment type="subcellular location">
    <subcellularLocation>
        <location evidence="1 13">Golgi apparatus membrane</location>
        <topology evidence="1 13">Single-pass type II membrane protein</topology>
    </subcellularLocation>
</comment>
<evidence type="ECO:0000256" key="13">
    <source>
        <dbReference type="RuleBase" id="RU363063"/>
    </source>
</evidence>
<keyword evidence="6" id="KW-0812">Transmembrane</keyword>
<accession>A0A3Q3MPD3</accession>
<dbReference type="GO" id="GO:0006629">
    <property type="term" value="P:lipid metabolic process"/>
    <property type="evidence" value="ECO:0007669"/>
    <property type="project" value="UniProtKB-KW"/>
</dbReference>
<dbReference type="FunFam" id="3.90.550.50:FF:000001">
    <property type="entry name" value="Hexosyltransferase"/>
    <property type="match status" value="1"/>
</dbReference>
<protein>
    <recommendedName>
        <fullName evidence="13">Hexosyltransferase</fullName>
        <ecNumber evidence="13">2.4.1.-</ecNumber>
    </recommendedName>
</protein>
<dbReference type="Pfam" id="PF01762">
    <property type="entry name" value="Galactosyl_T"/>
    <property type="match status" value="1"/>
</dbReference>
<dbReference type="STRING" id="205130.ENSMAMP00000022694"/>
<evidence type="ECO:0000256" key="10">
    <source>
        <dbReference type="ARBA" id="ARBA00023098"/>
    </source>
</evidence>
<sequence>VYGPFGDLKTAEIIVTESVPGDVYFVAPGALPNKNFGPVPITFWERHPFKGAIWNILQLAVDHHFNPILHPLKANREADDDSIYDSILRQSFTEVNDLDSMRRNFDKLPEELQDFVSHMQRRDYPTLIQPPGVCGAGAKDEKKAPLLLLAIKTIESNFKDRQAIRHTWGQVGWVSGLRQRGSRDGGGYIRRVFLLGRENSEEVVVNFSDMLQMESAHYGDILQWDFRDTFFNLTLKDVLFWRWFSKFCSQTLFVFMGDDDVFVNTLRIITYLEDQLQKPQAHRIIKNFMVGNVSGTGIPSQVSKSKYFIPDSFYKGLYPMYASGRGVVYSGLLTKRLHSVSKRVHLFPIDDVYVGMCMMRLNAYPIHHPAFLTFDFSKKETEEQCSYRKNLLVYKCNSNQLVELWAEVNVT</sequence>
<evidence type="ECO:0000256" key="3">
    <source>
        <dbReference type="ARBA" id="ARBA00008661"/>
    </source>
</evidence>
<keyword evidence="8" id="KW-1133">Transmembrane helix</keyword>
<dbReference type="GeneTree" id="ENSGT00940000164878"/>
<evidence type="ECO:0000313" key="15">
    <source>
        <dbReference type="Proteomes" id="UP000261640"/>
    </source>
</evidence>
<evidence type="ECO:0000256" key="5">
    <source>
        <dbReference type="ARBA" id="ARBA00022679"/>
    </source>
</evidence>
<evidence type="ECO:0000256" key="9">
    <source>
        <dbReference type="ARBA" id="ARBA00023034"/>
    </source>
</evidence>
<keyword evidence="7" id="KW-0735">Signal-anchor</keyword>
<dbReference type="AlphaFoldDB" id="A0A3Q3MPD3"/>
<dbReference type="Gene3D" id="3.90.550.50">
    <property type="match status" value="1"/>
</dbReference>
<dbReference type="Ensembl" id="ENSMAMT00000023274.2">
    <property type="protein sequence ID" value="ENSMAMP00000022694.2"/>
    <property type="gene ID" value="ENSMAMG00000015267.2"/>
</dbReference>
<organism evidence="14 15">
    <name type="scientific">Mastacembelus armatus</name>
    <name type="common">zig-zag eel</name>
    <dbReference type="NCBI Taxonomy" id="205130"/>
    <lineage>
        <taxon>Eukaryota</taxon>
        <taxon>Metazoa</taxon>
        <taxon>Chordata</taxon>
        <taxon>Craniata</taxon>
        <taxon>Vertebrata</taxon>
        <taxon>Euteleostomi</taxon>
        <taxon>Actinopterygii</taxon>
        <taxon>Neopterygii</taxon>
        <taxon>Teleostei</taxon>
        <taxon>Neoteleostei</taxon>
        <taxon>Acanthomorphata</taxon>
        <taxon>Anabantaria</taxon>
        <taxon>Synbranchiformes</taxon>
        <taxon>Mastacembelidae</taxon>
        <taxon>Mastacembelus</taxon>
    </lineage>
</organism>
<dbReference type="GO" id="GO:0000139">
    <property type="term" value="C:Golgi membrane"/>
    <property type="evidence" value="ECO:0007669"/>
    <property type="project" value="UniProtKB-SubCell"/>
</dbReference>
<dbReference type="GO" id="GO:0016758">
    <property type="term" value="F:hexosyltransferase activity"/>
    <property type="evidence" value="ECO:0007669"/>
    <property type="project" value="InterPro"/>
</dbReference>
<keyword evidence="11" id="KW-0472">Membrane</keyword>
<evidence type="ECO:0000256" key="4">
    <source>
        <dbReference type="ARBA" id="ARBA00022676"/>
    </source>
</evidence>
<evidence type="ECO:0000256" key="6">
    <source>
        <dbReference type="ARBA" id="ARBA00022692"/>
    </source>
</evidence>
<name>A0A3Q3MPD3_9TELE</name>
<evidence type="ECO:0000256" key="7">
    <source>
        <dbReference type="ARBA" id="ARBA00022968"/>
    </source>
</evidence>
<dbReference type="InParanoid" id="A0A3Q3MPD3"/>
<comment type="pathway">
    <text evidence="2">Protein modification; protein glycosylation.</text>
</comment>
<keyword evidence="12" id="KW-0325">Glycoprotein</keyword>
<comment type="similarity">
    <text evidence="3 13">Belongs to the glycosyltransferase 31 family.</text>
</comment>
<dbReference type="GO" id="GO:0008194">
    <property type="term" value="F:UDP-glycosyltransferase activity"/>
    <property type="evidence" value="ECO:0007669"/>
    <property type="project" value="TreeGrafter"/>
</dbReference>